<dbReference type="InterPro" id="IPR020843">
    <property type="entry name" value="ER"/>
</dbReference>
<evidence type="ECO:0000313" key="5">
    <source>
        <dbReference type="Proteomes" id="UP000075320"/>
    </source>
</evidence>
<gene>
    <name evidence="4" type="ORF">AZI86_16270</name>
</gene>
<dbReference type="Gene3D" id="3.40.50.720">
    <property type="entry name" value="NAD(P)-binding Rossmann-like Domain"/>
    <property type="match status" value="1"/>
</dbReference>
<dbReference type="GO" id="GO:0016491">
    <property type="term" value="F:oxidoreductase activity"/>
    <property type="evidence" value="ECO:0007669"/>
    <property type="project" value="UniProtKB-KW"/>
</dbReference>
<dbReference type="Pfam" id="PF13602">
    <property type="entry name" value="ADH_zinc_N_2"/>
    <property type="match status" value="1"/>
</dbReference>
<dbReference type="RefSeq" id="WP_061836351.1">
    <property type="nucleotide sequence ID" value="NZ_LUKE01000005.1"/>
</dbReference>
<dbReference type="CDD" id="cd08252">
    <property type="entry name" value="AL_MDR"/>
    <property type="match status" value="1"/>
</dbReference>
<dbReference type="SMART" id="SM00829">
    <property type="entry name" value="PKS_ER"/>
    <property type="match status" value="1"/>
</dbReference>
<comment type="caution">
    <text evidence="4">The sequence shown here is derived from an EMBL/GenBank/DDBJ whole genome shotgun (WGS) entry which is preliminary data.</text>
</comment>
<dbReference type="SUPFAM" id="SSF50129">
    <property type="entry name" value="GroES-like"/>
    <property type="match status" value="1"/>
</dbReference>
<feature type="domain" description="Enoyl reductase (ER)" evidence="3">
    <location>
        <begin position="10"/>
        <end position="327"/>
    </location>
</feature>
<keyword evidence="1" id="KW-0521">NADP</keyword>
<dbReference type="Gene3D" id="3.90.180.10">
    <property type="entry name" value="Medium-chain alcohol dehydrogenases, catalytic domain"/>
    <property type="match status" value="1"/>
</dbReference>
<dbReference type="SUPFAM" id="SSF51735">
    <property type="entry name" value="NAD(P)-binding Rossmann-fold domains"/>
    <property type="match status" value="1"/>
</dbReference>
<keyword evidence="2" id="KW-0560">Oxidoreductase</keyword>
<dbReference type="Pfam" id="PF08240">
    <property type="entry name" value="ADH_N"/>
    <property type="match status" value="1"/>
</dbReference>
<keyword evidence="5" id="KW-1185">Reference proteome</keyword>
<comment type="similarity">
    <text evidence="2">Belongs to the zinc-containing alcohol dehydrogenase family. Quinone oxidoreductase subfamily.</text>
</comment>
<dbReference type="InterPro" id="IPR013154">
    <property type="entry name" value="ADH-like_N"/>
</dbReference>
<dbReference type="EMBL" id="LUKE01000005">
    <property type="protein sequence ID" value="KYG62390.1"/>
    <property type="molecule type" value="Genomic_DNA"/>
</dbReference>
<name>A0A150WHD4_BDEBC</name>
<dbReference type="InterPro" id="IPR036291">
    <property type="entry name" value="NAD(P)-bd_dom_sf"/>
</dbReference>
<evidence type="ECO:0000259" key="3">
    <source>
        <dbReference type="SMART" id="SM00829"/>
    </source>
</evidence>
<protein>
    <recommendedName>
        <fullName evidence="2">Zinc-type alcohol dehydrogenase-like protein</fullName>
    </recommendedName>
</protein>
<organism evidence="4 5">
    <name type="scientific">Bdellovibrio bacteriovorus</name>
    <dbReference type="NCBI Taxonomy" id="959"/>
    <lineage>
        <taxon>Bacteria</taxon>
        <taxon>Pseudomonadati</taxon>
        <taxon>Bdellovibrionota</taxon>
        <taxon>Bdellovibrionia</taxon>
        <taxon>Bdellovibrionales</taxon>
        <taxon>Pseudobdellovibrionaceae</taxon>
        <taxon>Bdellovibrio</taxon>
    </lineage>
</organism>
<dbReference type="PANTHER" id="PTHR44154:SF1">
    <property type="entry name" value="QUINONE OXIDOREDUCTASE"/>
    <property type="match status" value="1"/>
</dbReference>
<dbReference type="InterPro" id="IPR051603">
    <property type="entry name" value="Zinc-ADH_QOR/CCCR"/>
</dbReference>
<dbReference type="GO" id="GO:0008270">
    <property type="term" value="F:zinc ion binding"/>
    <property type="evidence" value="ECO:0007669"/>
    <property type="project" value="InterPro"/>
</dbReference>
<evidence type="ECO:0000256" key="2">
    <source>
        <dbReference type="RuleBase" id="RU364000"/>
    </source>
</evidence>
<dbReference type="AlphaFoldDB" id="A0A150WHD4"/>
<reference evidence="4 5" key="1">
    <citation type="submission" date="2016-03" db="EMBL/GenBank/DDBJ databases">
        <authorList>
            <person name="Ploux O."/>
        </authorList>
    </citation>
    <scope>NUCLEOTIDE SEQUENCE [LARGE SCALE GENOMIC DNA]</scope>
    <source>
        <strain evidence="4 5">R0</strain>
    </source>
</reference>
<dbReference type="PANTHER" id="PTHR44154">
    <property type="entry name" value="QUINONE OXIDOREDUCTASE"/>
    <property type="match status" value="1"/>
</dbReference>
<keyword evidence="2" id="KW-0862">Zinc</keyword>
<proteinExistence type="inferred from homology"/>
<dbReference type="InterPro" id="IPR011032">
    <property type="entry name" value="GroES-like_sf"/>
</dbReference>
<dbReference type="Proteomes" id="UP000075320">
    <property type="component" value="Unassembled WGS sequence"/>
</dbReference>
<accession>A0A150WHD4</accession>
<evidence type="ECO:0000256" key="1">
    <source>
        <dbReference type="ARBA" id="ARBA00022857"/>
    </source>
</evidence>
<dbReference type="InterPro" id="IPR014182">
    <property type="entry name" value="ADH_Zn_typ-1"/>
</dbReference>
<keyword evidence="2" id="KW-0479">Metal-binding</keyword>
<dbReference type="OrthoDB" id="9801186at2"/>
<dbReference type="NCBIfam" id="TIGR02817">
    <property type="entry name" value="adh_fam_1"/>
    <property type="match status" value="1"/>
</dbReference>
<evidence type="ECO:0000313" key="4">
    <source>
        <dbReference type="EMBL" id="KYG62390.1"/>
    </source>
</evidence>
<sequence>MKALGYKKAHTLADFEISEIQIPVPKLKPHDVLVKVKALAINPVDIKIRQNRNASGEYVILGWDAAGVIEDLGTDVHGFAKGDEVYYAGDLNRDGSYAEFQAVDHRIIAKKPHSLSFIESAALPLTSLTAWEALLERRFEYTPETKVLVIGGAGGVGSIAVQLLKSETKAKVIATASRPETKAWCEKWGADHVIDHRQNLATELAKLDIKYVDIIFGTTHSADYLTQIPGILKPFGHFVLIDDPKVLDIAAFKSKSLSVHWEFMFAKSSHGYKMETQGHILKTVAHLVDSRKIQSTGNTVLKGLTPGHIRQAHQMIENGTSIGKIVISID</sequence>